<dbReference type="Gene3D" id="2.30.110.10">
    <property type="entry name" value="Electron Transport, Fmn-binding Protein, Chain A"/>
    <property type="match status" value="1"/>
</dbReference>
<keyword evidence="3" id="KW-0288">FMN</keyword>
<evidence type="ECO:0000256" key="4">
    <source>
        <dbReference type="ARBA" id="ARBA00038054"/>
    </source>
</evidence>
<dbReference type="STRING" id="933852.A0A0C2WX15"/>
<name>A0A0C2WX15_SERVB</name>
<evidence type="ECO:0000259" key="5">
    <source>
        <dbReference type="SMART" id="SM00903"/>
    </source>
</evidence>
<organism evidence="6 7">
    <name type="scientific">Serendipita vermifera MAFF 305830</name>
    <dbReference type="NCBI Taxonomy" id="933852"/>
    <lineage>
        <taxon>Eukaryota</taxon>
        <taxon>Fungi</taxon>
        <taxon>Dikarya</taxon>
        <taxon>Basidiomycota</taxon>
        <taxon>Agaricomycotina</taxon>
        <taxon>Agaricomycetes</taxon>
        <taxon>Sebacinales</taxon>
        <taxon>Serendipitaceae</taxon>
        <taxon>Serendipita</taxon>
    </lineage>
</organism>
<dbReference type="InterPro" id="IPR002563">
    <property type="entry name" value="Flavin_Rdtase-like_dom"/>
</dbReference>
<proteinExistence type="inferred from homology"/>
<dbReference type="EMBL" id="KN824284">
    <property type="protein sequence ID" value="KIM30633.1"/>
    <property type="molecule type" value="Genomic_DNA"/>
</dbReference>
<dbReference type="Pfam" id="PF01613">
    <property type="entry name" value="Flavin_Reduct"/>
    <property type="match status" value="1"/>
</dbReference>
<dbReference type="OrthoDB" id="10250990at2759"/>
<dbReference type="GO" id="GO:0010181">
    <property type="term" value="F:FMN binding"/>
    <property type="evidence" value="ECO:0007669"/>
    <property type="project" value="InterPro"/>
</dbReference>
<dbReference type="SUPFAM" id="SSF50475">
    <property type="entry name" value="FMN-binding split barrel"/>
    <property type="match status" value="1"/>
</dbReference>
<evidence type="ECO:0000256" key="1">
    <source>
        <dbReference type="ARBA" id="ARBA00001917"/>
    </source>
</evidence>
<comment type="cofactor">
    <cofactor evidence="1">
        <name>FMN</name>
        <dbReference type="ChEBI" id="CHEBI:58210"/>
    </cofactor>
</comment>
<reference evidence="7" key="2">
    <citation type="submission" date="2015-01" db="EMBL/GenBank/DDBJ databases">
        <title>Evolutionary Origins and Diversification of the Mycorrhizal Mutualists.</title>
        <authorList>
            <consortium name="DOE Joint Genome Institute"/>
            <consortium name="Mycorrhizal Genomics Consortium"/>
            <person name="Kohler A."/>
            <person name="Kuo A."/>
            <person name="Nagy L.G."/>
            <person name="Floudas D."/>
            <person name="Copeland A."/>
            <person name="Barry K.W."/>
            <person name="Cichocki N."/>
            <person name="Veneault-Fourrey C."/>
            <person name="LaButti K."/>
            <person name="Lindquist E.A."/>
            <person name="Lipzen A."/>
            <person name="Lundell T."/>
            <person name="Morin E."/>
            <person name="Murat C."/>
            <person name="Riley R."/>
            <person name="Ohm R."/>
            <person name="Sun H."/>
            <person name="Tunlid A."/>
            <person name="Henrissat B."/>
            <person name="Grigoriev I.V."/>
            <person name="Hibbett D.S."/>
            <person name="Martin F."/>
        </authorList>
    </citation>
    <scope>NUCLEOTIDE SEQUENCE [LARGE SCALE GENOMIC DNA]</scope>
    <source>
        <strain evidence="7">MAFF 305830</strain>
    </source>
</reference>
<sequence>MAEEIPPFREEAIFKYTQNPNPDWKFGSGLSTNTALGAQWKADEDAGWKLFDPAREEPRSIYKLMTSAIVPRPVAFVSSISAAGTPNLAPFSYFAMANHDPPMISVSINTRGDAPKDTAKNIMETKEFTVNIIAEPFVEAANFTSVEAPEYFDEWIGSGLTREPSTIIKPPRVRESAFSMECELYQSVPLVPPNKSNPTGYLIIGIVKLLHVRNAVLDKNGQVVDPHKYRSVARMGDISYSRVGEGFRLPRPPWAEVEEEYKKMKQ</sequence>
<dbReference type="AlphaFoldDB" id="A0A0C2WX15"/>
<dbReference type="InterPro" id="IPR012349">
    <property type="entry name" value="Split_barrel_FMN-bd"/>
</dbReference>
<comment type="similarity">
    <text evidence="4">Belongs to the flavoredoxin family.</text>
</comment>
<dbReference type="HOGENOM" id="CLU_059021_3_0_1"/>
<keyword evidence="2" id="KW-0285">Flavoprotein</keyword>
<evidence type="ECO:0000313" key="7">
    <source>
        <dbReference type="Proteomes" id="UP000054097"/>
    </source>
</evidence>
<evidence type="ECO:0000256" key="2">
    <source>
        <dbReference type="ARBA" id="ARBA00022630"/>
    </source>
</evidence>
<protein>
    <recommendedName>
        <fullName evidence="5">Flavin reductase like domain-containing protein</fullName>
    </recommendedName>
</protein>
<dbReference type="SMART" id="SM00903">
    <property type="entry name" value="Flavin_Reduct"/>
    <property type="match status" value="1"/>
</dbReference>
<evidence type="ECO:0000256" key="3">
    <source>
        <dbReference type="ARBA" id="ARBA00022643"/>
    </source>
</evidence>
<evidence type="ECO:0000313" key="6">
    <source>
        <dbReference type="EMBL" id="KIM30633.1"/>
    </source>
</evidence>
<feature type="domain" description="Flavin reductase like" evidence="5">
    <location>
        <begin position="67"/>
        <end position="225"/>
    </location>
</feature>
<gene>
    <name evidence="6" type="ORF">M408DRAFT_328169</name>
</gene>
<dbReference type="PANTHER" id="PTHR33798:SF5">
    <property type="entry name" value="FLAVIN REDUCTASE LIKE DOMAIN-CONTAINING PROTEIN"/>
    <property type="match status" value="1"/>
</dbReference>
<dbReference type="Proteomes" id="UP000054097">
    <property type="component" value="Unassembled WGS sequence"/>
</dbReference>
<keyword evidence="7" id="KW-1185">Reference proteome</keyword>
<reference evidence="6 7" key="1">
    <citation type="submission" date="2014-04" db="EMBL/GenBank/DDBJ databases">
        <authorList>
            <consortium name="DOE Joint Genome Institute"/>
            <person name="Kuo A."/>
            <person name="Zuccaro A."/>
            <person name="Kohler A."/>
            <person name="Nagy L.G."/>
            <person name="Floudas D."/>
            <person name="Copeland A."/>
            <person name="Barry K.W."/>
            <person name="Cichocki N."/>
            <person name="Veneault-Fourrey C."/>
            <person name="LaButti K."/>
            <person name="Lindquist E.A."/>
            <person name="Lipzen A."/>
            <person name="Lundell T."/>
            <person name="Morin E."/>
            <person name="Murat C."/>
            <person name="Sun H."/>
            <person name="Tunlid A."/>
            <person name="Henrissat B."/>
            <person name="Grigoriev I.V."/>
            <person name="Hibbett D.S."/>
            <person name="Martin F."/>
            <person name="Nordberg H.P."/>
            <person name="Cantor M.N."/>
            <person name="Hua S.X."/>
        </authorList>
    </citation>
    <scope>NUCLEOTIDE SEQUENCE [LARGE SCALE GENOMIC DNA]</scope>
    <source>
        <strain evidence="6 7">MAFF 305830</strain>
    </source>
</reference>
<accession>A0A0C2WX15</accession>
<dbReference type="PANTHER" id="PTHR33798">
    <property type="entry name" value="FLAVOPROTEIN OXYGENASE"/>
    <property type="match status" value="1"/>
</dbReference>